<evidence type="ECO:0000313" key="2">
    <source>
        <dbReference type="EMBL" id="CAB4045451.1"/>
    </source>
</evidence>
<organism evidence="2 3">
    <name type="scientific">Paramuricea clavata</name>
    <name type="common">Red gorgonian</name>
    <name type="synonym">Violescent sea-whip</name>
    <dbReference type="NCBI Taxonomy" id="317549"/>
    <lineage>
        <taxon>Eukaryota</taxon>
        <taxon>Metazoa</taxon>
        <taxon>Cnidaria</taxon>
        <taxon>Anthozoa</taxon>
        <taxon>Octocorallia</taxon>
        <taxon>Malacalcyonacea</taxon>
        <taxon>Plexauridae</taxon>
        <taxon>Paramuricea</taxon>
    </lineage>
</organism>
<dbReference type="PANTHER" id="PTHR33327">
    <property type="entry name" value="ENDONUCLEASE"/>
    <property type="match status" value="1"/>
</dbReference>
<evidence type="ECO:0000259" key="1">
    <source>
        <dbReference type="Pfam" id="PF23055"/>
    </source>
</evidence>
<dbReference type="InterPro" id="IPR055469">
    <property type="entry name" value="DUF7041"/>
</dbReference>
<dbReference type="Proteomes" id="UP001152795">
    <property type="component" value="Unassembled WGS sequence"/>
</dbReference>
<gene>
    <name evidence="2" type="ORF">PACLA_8A075332</name>
</gene>
<reference evidence="2" key="1">
    <citation type="submission" date="2020-04" db="EMBL/GenBank/DDBJ databases">
        <authorList>
            <person name="Alioto T."/>
            <person name="Alioto T."/>
            <person name="Gomez Garrido J."/>
        </authorList>
    </citation>
    <scope>NUCLEOTIDE SEQUENCE</scope>
    <source>
        <strain evidence="2">A484AB</strain>
    </source>
</reference>
<dbReference type="AlphaFoldDB" id="A0A6S7KWC4"/>
<dbReference type="OrthoDB" id="8122554at2759"/>
<keyword evidence="3" id="KW-1185">Reference proteome</keyword>
<dbReference type="PANTHER" id="PTHR33327:SF3">
    <property type="entry name" value="RNA-DIRECTED DNA POLYMERASE"/>
    <property type="match status" value="1"/>
</dbReference>
<comment type="caution">
    <text evidence="2">The sequence shown here is derived from an EMBL/GenBank/DDBJ whole genome shotgun (WGS) entry which is preliminary data.</text>
</comment>
<dbReference type="Pfam" id="PF23055">
    <property type="entry name" value="DUF7041"/>
    <property type="match status" value="1"/>
</dbReference>
<dbReference type="EMBL" id="CACRXK020039547">
    <property type="protein sequence ID" value="CAB4045451.1"/>
    <property type="molecule type" value="Genomic_DNA"/>
</dbReference>
<name>A0A6S7KWC4_PARCT</name>
<feature type="domain" description="DUF7041" evidence="1">
    <location>
        <begin position="98"/>
        <end position="176"/>
    </location>
</feature>
<accession>A0A6S7KWC4</accession>
<evidence type="ECO:0000313" key="3">
    <source>
        <dbReference type="Proteomes" id="UP001152795"/>
    </source>
</evidence>
<protein>
    <recommendedName>
        <fullName evidence="1">DUF7041 domain-containing protein</fullName>
    </recommendedName>
</protein>
<sequence>MSITRSSNPKAKFLSAADRLDVFLDAYKCVDGIKPSTAKAVSSRLDALVEIAVSAFDSLPEESSSEETESMKKISSRLLSRVDQLTVLLDSVPKVELRPFDEEHADIWFDQLDVQFSVAKIDSEVHRFATLMRFLDSRQSLFVSPVLQEKETEQFTKAKALLLRQFSLSKVQRLDRAFFGEKRGSEEKTSHLLSRIRPLLRNTSIAEVEKFLLFNSLPDNLQIHMAKRFDSTSVDEFQEECDGLLEVQQRKEASSSVSVIQSSSAVAAVWKTKNKGKKNRADNSIHKTKRPCMPHLAYDNEFGKRKRGVEGGALDAAKVIGCSIFSRQSTSSNPAMTDDTGTFLIDTASPVSLVPVIDVTRPKPQAKSSGLVHAGGGPLLFFGKKIIKPVFFGSTVEFTAQVADVVFPILGRDFFD</sequence>
<feature type="non-terminal residue" evidence="2">
    <location>
        <position position="1"/>
    </location>
</feature>
<proteinExistence type="predicted"/>